<protein>
    <submittedName>
        <fullName evidence="3">Uncharacterized protein</fullName>
    </submittedName>
</protein>
<accession>A0A915KI27</accession>
<dbReference type="WBParaSite" id="nRc.2.0.1.t37651-RA">
    <property type="protein sequence ID" value="nRc.2.0.1.t37651-RA"/>
    <property type="gene ID" value="nRc.2.0.1.g37651"/>
</dbReference>
<dbReference type="Proteomes" id="UP000887565">
    <property type="component" value="Unplaced"/>
</dbReference>
<evidence type="ECO:0000256" key="1">
    <source>
        <dbReference type="SAM" id="MobiDB-lite"/>
    </source>
</evidence>
<feature type="region of interest" description="Disordered" evidence="1">
    <location>
        <begin position="1"/>
        <end position="38"/>
    </location>
</feature>
<evidence type="ECO:0000313" key="3">
    <source>
        <dbReference type="WBParaSite" id="nRc.2.0.1.t37651-RA"/>
    </source>
</evidence>
<evidence type="ECO:0000313" key="2">
    <source>
        <dbReference type="Proteomes" id="UP000887565"/>
    </source>
</evidence>
<reference evidence="3" key="1">
    <citation type="submission" date="2022-11" db="UniProtKB">
        <authorList>
            <consortium name="WormBaseParasite"/>
        </authorList>
    </citation>
    <scope>IDENTIFICATION</scope>
</reference>
<proteinExistence type="predicted"/>
<keyword evidence="2" id="KW-1185">Reference proteome</keyword>
<feature type="compositionally biased region" description="Polar residues" evidence="1">
    <location>
        <begin position="1"/>
        <end position="12"/>
    </location>
</feature>
<dbReference type="AlphaFoldDB" id="A0A915KI27"/>
<name>A0A915KI27_ROMCU</name>
<sequence>MPTQQIVNSMPRDTSIEGKESPSLAHLQSQVSTEENLERRIKDRMDKFVCREFCKLHKLCKQRLGDQRCEDSV</sequence>
<organism evidence="2 3">
    <name type="scientific">Romanomermis culicivorax</name>
    <name type="common">Nematode worm</name>
    <dbReference type="NCBI Taxonomy" id="13658"/>
    <lineage>
        <taxon>Eukaryota</taxon>
        <taxon>Metazoa</taxon>
        <taxon>Ecdysozoa</taxon>
        <taxon>Nematoda</taxon>
        <taxon>Enoplea</taxon>
        <taxon>Dorylaimia</taxon>
        <taxon>Mermithida</taxon>
        <taxon>Mermithoidea</taxon>
        <taxon>Mermithidae</taxon>
        <taxon>Romanomermis</taxon>
    </lineage>
</organism>